<keyword evidence="3 7" id="KW-0812">Transmembrane</keyword>
<sequence>MPYDTKLPVDRFTDEEIREVAILKEKTILKNEFLDNLYYVFFIAHFFTSVFIDLSGLIGIERMYTKNLILSYISKYNDFLLFERPGWFRFLILIETIVQVPMFMWFFTIFNRYYDEKKRHCFTVVVKRENLFRLKSWRPIIRKFLKLYALLASSTTAYCCYIIYTQGHYPGTSTPLTSEDTYKLIALYSPMIYIPLGLLFF</sequence>
<dbReference type="EMBL" id="LXPE01000028">
    <property type="protein sequence ID" value="OBA26004.1"/>
    <property type="molecule type" value="Genomic_DNA"/>
</dbReference>
<dbReference type="PANTHER" id="PTHR31204:SF1">
    <property type="entry name" value="SIGMA INTRACELLULAR RECEPTOR 2"/>
    <property type="match status" value="1"/>
</dbReference>
<feature type="transmembrane region" description="Helical" evidence="8">
    <location>
        <begin position="37"/>
        <end position="60"/>
    </location>
</feature>
<comment type="caution">
    <text evidence="10">The sequence shown here is derived from an EMBL/GenBank/DDBJ whole genome shotgun (WGS) entry which is preliminary data.</text>
</comment>
<evidence type="ECO:0000256" key="7">
    <source>
        <dbReference type="PROSITE-ProRule" id="PRU01087"/>
    </source>
</evidence>
<dbReference type="InterPro" id="IPR033118">
    <property type="entry name" value="EXPERA"/>
</dbReference>
<comment type="subcellular location">
    <subcellularLocation>
        <location evidence="1">Endoplasmic reticulum membrane</location>
        <topology evidence="1">Multi-pass membrane protein</topology>
    </subcellularLocation>
</comment>
<evidence type="ECO:0000256" key="6">
    <source>
        <dbReference type="ARBA" id="ARBA00023136"/>
    </source>
</evidence>
<name>A0A1B7TB92_9ASCO</name>
<keyword evidence="6 7" id="KW-0472">Membrane</keyword>
<evidence type="ECO:0000256" key="5">
    <source>
        <dbReference type="ARBA" id="ARBA00022989"/>
    </source>
</evidence>
<dbReference type="Proteomes" id="UP000092321">
    <property type="component" value="Unassembled WGS sequence"/>
</dbReference>
<keyword evidence="4" id="KW-0256">Endoplasmic reticulum</keyword>
<evidence type="ECO:0000256" key="4">
    <source>
        <dbReference type="ARBA" id="ARBA00022824"/>
    </source>
</evidence>
<organism evidence="10 11">
    <name type="scientific">Hanseniaspora valbyensis NRRL Y-1626</name>
    <dbReference type="NCBI Taxonomy" id="766949"/>
    <lineage>
        <taxon>Eukaryota</taxon>
        <taxon>Fungi</taxon>
        <taxon>Dikarya</taxon>
        <taxon>Ascomycota</taxon>
        <taxon>Saccharomycotina</taxon>
        <taxon>Saccharomycetes</taxon>
        <taxon>Saccharomycodales</taxon>
        <taxon>Saccharomycodaceae</taxon>
        <taxon>Hanseniaspora</taxon>
    </lineage>
</organism>
<evidence type="ECO:0000256" key="3">
    <source>
        <dbReference type="ARBA" id="ARBA00022692"/>
    </source>
</evidence>
<comment type="similarity">
    <text evidence="2">Belongs to the TMEM97/sigma-2 receptor family.</text>
</comment>
<reference evidence="11" key="1">
    <citation type="journal article" date="2016" name="Proc. Natl. Acad. Sci. U.S.A.">
        <title>Comparative genomics of biotechnologically important yeasts.</title>
        <authorList>
            <person name="Riley R."/>
            <person name="Haridas S."/>
            <person name="Wolfe K.H."/>
            <person name="Lopes M.R."/>
            <person name="Hittinger C.T."/>
            <person name="Goeker M."/>
            <person name="Salamov A.A."/>
            <person name="Wisecaver J.H."/>
            <person name="Long T.M."/>
            <person name="Calvey C.H."/>
            <person name="Aerts A.L."/>
            <person name="Barry K.W."/>
            <person name="Choi C."/>
            <person name="Clum A."/>
            <person name="Coughlan A.Y."/>
            <person name="Deshpande S."/>
            <person name="Douglass A.P."/>
            <person name="Hanson S.J."/>
            <person name="Klenk H.-P."/>
            <person name="LaButti K.M."/>
            <person name="Lapidus A."/>
            <person name="Lindquist E.A."/>
            <person name="Lipzen A.M."/>
            <person name="Meier-Kolthoff J.P."/>
            <person name="Ohm R.A."/>
            <person name="Otillar R.P."/>
            <person name="Pangilinan J.L."/>
            <person name="Peng Y."/>
            <person name="Rokas A."/>
            <person name="Rosa C.A."/>
            <person name="Scheuner C."/>
            <person name="Sibirny A.A."/>
            <person name="Slot J.C."/>
            <person name="Stielow J.B."/>
            <person name="Sun H."/>
            <person name="Kurtzman C.P."/>
            <person name="Blackwell M."/>
            <person name="Grigoriev I.V."/>
            <person name="Jeffries T.W."/>
        </authorList>
    </citation>
    <scope>NUCLEOTIDE SEQUENCE [LARGE SCALE GENOMIC DNA]</scope>
    <source>
        <strain evidence="11">NRRL Y-1626</strain>
    </source>
</reference>
<evidence type="ECO:0000256" key="2">
    <source>
        <dbReference type="ARBA" id="ARBA00009096"/>
    </source>
</evidence>
<dbReference type="AlphaFoldDB" id="A0A1B7TB92"/>
<protein>
    <recommendedName>
        <fullName evidence="9">EXPERA domain-containing protein</fullName>
    </recommendedName>
</protein>
<feature type="transmembrane region" description="Helical" evidence="8">
    <location>
        <begin position="144"/>
        <end position="164"/>
    </location>
</feature>
<feature type="transmembrane region" description="Helical" evidence="8">
    <location>
        <begin position="184"/>
        <end position="200"/>
    </location>
</feature>
<evidence type="ECO:0000313" key="11">
    <source>
        <dbReference type="Proteomes" id="UP000092321"/>
    </source>
</evidence>
<dbReference type="PIRSF" id="PIRSF031032">
    <property type="entry name" value="TMP_97_prd"/>
    <property type="match status" value="1"/>
</dbReference>
<dbReference type="GO" id="GO:0005789">
    <property type="term" value="C:endoplasmic reticulum membrane"/>
    <property type="evidence" value="ECO:0007669"/>
    <property type="project" value="UniProtKB-SubCell"/>
</dbReference>
<accession>A0A1B7TB92</accession>
<dbReference type="PANTHER" id="PTHR31204">
    <property type="entry name" value="SIGMA INTRACELLULAR RECEPTOR 2"/>
    <property type="match status" value="1"/>
</dbReference>
<evidence type="ECO:0000256" key="8">
    <source>
        <dbReference type="SAM" id="Phobius"/>
    </source>
</evidence>
<keyword evidence="5 7" id="KW-1133">Transmembrane helix</keyword>
<evidence type="ECO:0000259" key="9">
    <source>
        <dbReference type="PROSITE" id="PS51751"/>
    </source>
</evidence>
<dbReference type="PROSITE" id="PS51751">
    <property type="entry name" value="EXPERA"/>
    <property type="match status" value="1"/>
</dbReference>
<dbReference type="InterPro" id="IPR051987">
    <property type="entry name" value="Sigma-2_receptor-like"/>
</dbReference>
<evidence type="ECO:0000313" key="10">
    <source>
        <dbReference type="EMBL" id="OBA26004.1"/>
    </source>
</evidence>
<dbReference type="InterPro" id="IPR016964">
    <property type="entry name" value="Sigma2_recept"/>
</dbReference>
<evidence type="ECO:0000256" key="1">
    <source>
        <dbReference type="ARBA" id="ARBA00004477"/>
    </source>
</evidence>
<dbReference type="Pfam" id="PF05241">
    <property type="entry name" value="EBP"/>
    <property type="match status" value="1"/>
</dbReference>
<keyword evidence="11" id="KW-1185">Reference proteome</keyword>
<feature type="transmembrane region" description="Helical" evidence="8">
    <location>
        <begin position="87"/>
        <end position="110"/>
    </location>
</feature>
<dbReference type="OrthoDB" id="433124at2759"/>
<gene>
    <name evidence="10" type="ORF">HANVADRAFT_53494</name>
</gene>
<feature type="domain" description="EXPERA" evidence="9">
    <location>
        <begin position="34"/>
        <end position="199"/>
    </location>
</feature>
<proteinExistence type="inferred from homology"/>